<name>A0A8X6PCI2_NEPPI</name>
<comment type="caution">
    <text evidence="1">The sequence shown here is derived from an EMBL/GenBank/DDBJ whole genome shotgun (WGS) entry which is preliminary data.</text>
</comment>
<gene>
    <name evidence="1" type="primary">NCL1_18726</name>
    <name evidence="1" type="ORF">NPIL_84881</name>
</gene>
<dbReference type="AlphaFoldDB" id="A0A8X6PCI2"/>
<keyword evidence="2" id="KW-1185">Reference proteome</keyword>
<accession>A0A8X6PCI2</accession>
<reference evidence="1" key="1">
    <citation type="submission" date="2020-08" db="EMBL/GenBank/DDBJ databases">
        <title>Multicomponent nature underlies the extraordinary mechanical properties of spider dragline silk.</title>
        <authorList>
            <person name="Kono N."/>
            <person name="Nakamura H."/>
            <person name="Mori M."/>
            <person name="Yoshida Y."/>
            <person name="Ohtoshi R."/>
            <person name="Malay A.D."/>
            <person name="Moran D.A.P."/>
            <person name="Tomita M."/>
            <person name="Numata K."/>
            <person name="Arakawa K."/>
        </authorList>
    </citation>
    <scope>NUCLEOTIDE SEQUENCE</scope>
</reference>
<protein>
    <submittedName>
        <fullName evidence="1">Uncharacterized protein</fullName>
    </submittedName>
</protein>
<organism evidence="1 2">
    <name type="scientific">Nephila pilipes</name>
    <name type="common">Giant wood spider</name>
    <name type="synonym">Nephila maculata</name>
    <dbReference type="NCBI Taxonomy" id="299642"/>
    <lineage>
        <taxon>Eukaryota</taxon>
        <taxon>Metazoa</taxon>
        <taxon>Ecdysozoa</taxon>
        <taxon>Arthropoda</taxon>
        <taxon>Chelicerata</taxon>
        <taxon>Arachnida</taxon>
        <taxon>Araneae</taxon>
        <taxon>Araneomorphae</taxon>
        <taxon>Entelegynae</taxon>
        <taxon>Araneoidea</taxon>
        <taxon>Nephilidae</taxon>
        <taxon>Nephila</taxon>
    </lineage>
</organism>
<proteinExistence type="predicted"/>
<evidence type="ECO:0000313" key="2">
    <source>
        <dbReference type="Proteomes" id="UP000887013"/>
    </source>
</evidence>
<dbReference type="OrthoDB" id="425619at2759"/>
<dbReference type="EMBL" id="BMAW01018800">
    <property type="protein sequence ID" value="GFT60162.1"/>
    <property type="molecule type" value="Genomic_DNA"/>
</dbReference>
<dbReference type="Proteomes" id="UP000887013">
    <property type="component" value="Unassembled WGS sequence"/>
</dbReference>
<evidence type="ECO:0000313" key="1">
    <source>
        <dbReference type="EMBL" id="GFT60162.1"/>
    </source>
</evidence>
<sequence length="103" mass="11690">MLADKLEALDNIQRSLPSGPRRRVKAGEILSDGNQVISRKPERFPKREHSHVVPNGRSPLKCYGYGRLGVKKSKFPSCNSKSSRRTDETINVNAYRLRLEVLD</sequence>